<protein>
    <submittedName>
        <fullName evidence="1">Uncharacterized protein</fullName>
    </submittedName>
</protein>
<dbReference type="EnsemblBacteria" id="CAD72073">
    <property type="protein sequence ID" value="CAD72073"/>
    <property type="gene ID" value="RB1403"/>
</dbReference>
<name>Q7UXD5_RHOBA</name>
<evidence type="ECO:0000313" key="2">
    <source>
        <dbReference type="Proteomes" id="UP000001025"/>
    </source>
</evidence>
<organism evidence="1 2">
    <name type="scientific">Rhodopirellula baltica (strain DSM 10527 / NCIMB 13988 / SH1)</name>
    <dbReference type="NCBI Taxonomy" id="243090"/>
    <lineage>
        <taxon>Bacteria</taxon>
        <taxon>Pseudomonadati</taxon>
        <taxon>Planctomycetota</taxon>
        <taxon>Planctomycetia</taxon>
        <taxon>Pirellulales</taxon>
        <taxon>Pirellulaceae</taxon>
        <taxon>Rhodopirellula</taxon>
    </lineage>
</organism>
<dbReference type="AlphaFoldDB" id="Q7UXD5"/>
<proteinExistence type="predicted"/>
<dbReference type="EMBL" id="BX294135">
    <property type="protein sequence ID" value="CAD72073.1"/>
    <property type="molecule type" value="Genomic_DNA"/>
</dbReference>
<dbReference type="Proteomes" id="UP000001025">
    <property type="component" value="Chromosome"/>
</dbReference>
<dbReference type="KEGG" id="rba:RB1403"/>
<dbReference type="InParanoid" id="Q7UXD5"/>
<accession>Q7UXD5</accession>
<reference evidence="1 2" key="1">
    <citation type="journal article" date="2003" name="Proc. Natl. Acad. Sci. U.S.A.">
        <title>Complete genome sequence of the marine planctomycete Pirellula sp. strain 1.</title>
        <authorList>
            <person name="Gloeckner F.O."/>
            <person name="Kube M."/>
            <person name="Bauer M."/>
            <person name="Teeling H."/>
            <person name="Lombardot T."/>
            <person name="Ludwig W."/>
            <person name="Gade D."/>
            <person name="Beck A."/>
            <person name="Borzym K."/>
            <person name="Heitmann K."/>
            <person name="Rabus R."/>
            <person name="Schlesner H."/>
            <person name="Amann R."/>
            <person name="Reinhardt R."/>
        </authorList>
    </citation>
    <scope>NUCLEOTIDE SEQUENCE [LARGE SCALE GENOMIC DNA]</scope>
    <source>
        <strain evidence="2">DSM 10527 / NCIMB 13988 / SH1</strain>
    </source>
</reference>
<keyword evidence="2" id="KW-1185">Reference proteome</keyword>
<gene>
    <name evidence="1" type="ordered locus">RB1403</name>
</gene>
<dbReference type="STRING" id="243090.RB1403"/>
<dbReference type="HOGENOM" id="CLU_2481197_0_0_0"/>
<sequence>MQIIRGFGLGRIKNSNDASHVGTKAKRDVSLTVSVSGCTVVCPPRFLKRLRFTTVKSVVKSIGDRRDACQRSVIRDGKLRSINADGP</sequence>
<evidence type="ECO:0000313" key="1">
    <source>
        <dbReference type="EMBL" id="CAD72073.1"/>
    </source>
</evidence>